<dbReference type="AlphaFoldDB" id="A0A0D2Q060"/>
<sequence length="552" mass="62139">MSPQAPLSILDIPQELLQKIALCSILECHLGRPPTELYNCMLTCRAFNNALCPANAGELYFIIFSQQFDVRGPVYRLREAVVREHAPHEIRRRFHAIQVFRSRALYHPDLTEALWIAYLMVEDSDTSQKNIKQLLRAQLPSFLDRFLTERLYEGADSNDGWPVITEQNSLAIALSWTLASNRVLSYEEPEVCLQRIKLLKPIVFAAFRYSIFHTPEAAFTYKGAEPATTPPPSTKSDRGQYPASIIPPRNIYYFGSVKRQARPPCAAIFASLLYFARTHRLETGKIPTHITFATREEANNAGFVGLTIEDVKHFMERCGTRFADYPGFDVGVHSSALVNSPDTILGEPGLYQVGRLSGQWQGTNIVSSYGYETPITTKKPVYLTLEEHFCYEDASAVPADDPANGTTNAWLPPDMRARRTRAGMQFTDAKGNFDTTYETYCLGETKLRKDRRIADVIITGKTEERYITAWGGPPNIFGRVRLHDGLMVLVRYHEDLTDPENHVLRGYVTSSRNLVGRQASSPLGDPFQEAVFSLGMDHAQNPGRSSHSMMVS</sequence>
<reference evidence="2" key="1">
    <citation type="submission" date="2014-04" db="EMBL/GenBank/DDBJ databases">
        <title>Evolutionary Origins and Diversification of the Mycorrhizal Mutualists.</title>
        <authorList>
            <consortium name="DOE Joint Genome Institute"/>
            <consortium name="Mycorrhizal Genomics Consortium"/>
            <person name="Kohler A."/>
            <person name="Kuo A."/>
            <person name="Nagy L.G."/>
            <person name="Floudas D."/>
            <person name="Copeland A."/>
            <person name="Barry K.W."/>
            <person name="Cichocki N."/>
            <person name="Veneault-Fourrey C."/>
            <person name="LaButti K."/>
            <person name="Lindquist E.A."/>
            <person name="Lipzen A."/>
            <person name="Lundell T."/>
            <person name="Morin E."/>
            <person name="Murat C."/>
            <person name="Riley R."/>
            <person name="Ohm R."/>
            <person name="Sun H."/>
            <person name="Tunlid A."/>
            <person name="Henrissat B."/>
            <person name="Grigoriev I.V."/>
            <person name="Hibbett D.S."/>
            <person name="Martin F."/>
        </authorList>
    </citation>
    <scope>NUCLEOTIDE SEQUENCE [LARGE SCALE GENOMIC DNA]</scope>
    <source>
        <strain evidence="2">FD-334 SS-4</strain>
    </source>
</reference>
<keyword evidence="2" id="KW-1185">Reference proteome</keyword>
<organism evidence="1 2">
    <name type="scientific">Hypholoma sublateritium (strain FD-334 SS-4)</name>
    <dbReference type="NCBI Taxonomy" id="945553"/>
    <lineage>
        <taxon>Eukaryota</taxon>
        <taxon>Fungi</taxon>
        <taxon>Dikarya</taxon>
        <taxon>Basidiomycota</taxon>
        <taxon>Agaricomycotina</taxon>
        <taxon>Agaricomycetes</taxon>
        <taxon>Agaricomycetidae</taxon>
        <taxon>Agaricales</taxon>
        <taxon>Agaricineae</taxon>
        <taxon>Strophariaceae</taxon>
        <taxon>Hypholoma</taxon>
    </lineage>
</organism>
<dbReference type="OMA" id="RQHAKCE"/>
<gene>
    <name evidence="1" type="ORF">HYPSUDRAFT_53465</name>
</gene>
<evidence type="ECO:0000313" key="2">
    <source>
        <dbReference type="Proteomes" id="UP000054270"/>
    </source>
</evidence>
<dbReference type="EMBL" id="KN817534">
    <property type="protein sequence ID" value="KJA24965.1"/>
    <property type="molecule type" value="Genomic_DNA"/>
</dbReference>
<dbReference type="OrthoDB" id="5595695at2759"/>
<dbReference type="Proteomes" id="UP000054270">
    <property type="component" value="Unassembled WGS sequence"/>
</dbReference>
<name>A0A0D2Q060_HYPSF</name>
<dbReference type="STRING" id="945553.A0A0D2Q060"/>
<protein>
    <recommendedName>
        <fullName evidence="3">F-box domain-containing protein</fullName>
    </recommendedName>
</protein>
<proteinExistence type="predicted"/>
<accession>A0A0D2Q060</accession>
<evidence type="ECO:0000313" key="1">
    <source>
        <dbReference type="EMBL" id="KJA24965.1"/>
    </source>
</evidence>
<evidence type="ECO:0008006" key="3">
    <source>
        <dbReference type="Google" id="ProtNLM"/>
    </source>
</evidence>